<dbReference type="EMBL" id="CP035494">
    <property type="protein sequence ID" value="QAY61468.1"/>
    <property type="molecule type" value="Genomic_DNA"/>
</dbReference>
<dbReference type="KEGG" id="mprt:ET475_16860"/>
<evidence type="ECO:0000313" key="1">
    <source>
        <dbReference type="EMBL" id="QAY61468.1"/>
    </source>
</evidence>
<organism evidence="1 2">
    <name type="scientific">Microbacterium protaetiae</name>
    <dbReference type="NCBI Taxonomy" id="2509458"/>
    <lineage>
        <taxon>Bacteria</taxon>
        <taxon>Bacillati</taxon>
        <taxon>Actinomycetota</taxon>
        <taxon>Actinomycetes</taxon>
        <taxon>Micrococcales</taxon>
        <taxon>Microbacteriaceae</taxon>
        <taxon>Microbacterium</taxon>
    </lineage>
</organism>
<dbReference type="Proteomes" id="UP000293995">
    <property type="component" value="Chromosome"/>
</dbReference>
<reference evidence="1 2" key="1">
    <citation type="submission" date="2019-01" db="EMBL/GenBank/DDBJ databases">
        <title>Genome sequencing of strain DFW100M-13.</title>
        <authorList>
            <person name="Heo J."/>
            <person name="Kim S.-J."/>
            <person name="Kim J.-S."/>
            <person name="Hong S.-B."/>
            <person name="Kwon S.-W."/>
        </authorList>
    </citation>
    <scope>NUCLEOTIDE SEQUENCE [LARGE SCALE GENOMIC DNA]</scope>
    <source>
        <strain evidence="1 2">DFW100M-13</strain>
    </source>
</reference>
<dbReference type="RefSeq" id="WP_129392965.1">
    <property type="nucleotide sequence ID" value="NZ_CP035494.1"/>
</dbReference>
<accession>A0A4P6ETV7</accession>
<dbReference type="AlphaFoldDB" id="A0A4P6ETV7"/>
<name>A0A4P6ETV7_9MICO</name>
<evidence type="ECO:0000313" key="2">
    <source>
        <dbReference type="Proteomes" id="UP000293995"/>
    </source>
</evidence>
<sequence>MVTTTPISGAPRLRANLGLRLAAIGAHRWRVVDAAGLIVGHIDEFRTARGIRYRALRYHAGSRAFRELGAFWSLDDAVDCLRYAR</sequence>
<gene>
    <name evidence="1" type="ORF">ET475_16860</name>
</gene>
<keyword evidence="2" id="KW-1185">Reference proteome</keyword>
<proteinExistence type="predicted"/>
<evidence type="ECO:0008006" key="3">
    <source>
        <dbReference type="Google" id="ProtNLM"/>
    </source>
</evidence>
<dbReference type="OrthoDB" id="5120662at2"/>
<protein>
    <recommendedName>
        <fullName evidence="3">DNA mismatch repair protein</fullName>
    </recommendedName>
</protein>